<organism evidence="8 9">
    <name type="scientific">Stenomitos frigidus ULC18</name>
    <dbReference type="NCBI Taxonomy" id="2107698"/>
    <lineage>
        <taxon>Bacteria</taxon>
        <taxon>Bacillati</taxon>
        <taxon>Cyanobacteriota</taxon>
        <taxon>Cyanophyceae</taxon>
        <taxon>Leptolyngbyales</taxon>
        <taxon>Leptolyngbyaceae</taxon>
        <taxon>Stenomitos</taxon>
    </lineage>
</organism>
<comment type="subcellular location">
    <subcellularLocation>
        <location evidence="1 6">Membrane</location>
        <topology evidence="1 6">Multi-pass membrane protein</topology>
    </subcellularLocation>
</comment>
<gene>
    <name evidence="8" type="ORF">C7B82_25085</name>
</gene>
<proteinExistence type="inferred from homology"/>
<dbReference type="OrthoDB" id="9779554at2"/>
<feature type="transmembrane region" description="Helical" evidence="6">
    <location>
        <begin position="321"/>
        <end position="340"/>
    </location>
</feature>
<keyword evidence="2 6" id="KW-0813">Transport</keyword>
<feature type="transmembrane region" description="Helical" evidence="6">
    <location>
        <begin position="134"/>
        <end position="154"/>
    </location>
</feature>
<dbReference type="RefSeq" id="WP_106259502.1">
    <property type="nucleotide sequence ID" value="NZ_CAWNSW010000063.1"/>
</dbReference>
<sequence>MLSLASLLAFYLAWNLGANDVANSMGTSVGSKAVTLRQALVIAGVLEFTGAVLFGQDVSTTLATKLINPASFAQMPETLLVGMVAVLLACGVWLNIATSRGLPVSSSHAVVGAIAGVACVAIGPQAVDWQSLGVITLSWLVTPIVSGAIAALFYSQIKRWILDEPDAIVQLEEWIPWLSVALLSSFGVLVLPTIVERFLGAPLRLPTHTISLVIGAIGAIGLTFFSWRHLTASGIVEAGEARDLEAAGGKGTATQTSTLHLSPLPPPSSPVEALMARFQLLSACFVAFAHGSNDVGNAVAPLAAIVYIHRTGTVPVEGFQVPLWILVLGGVGIVAGLAVWGEKVIATIGEGIIPLQPSGGFCAELATATTILLASRLGLPVSTSHALVGGVVGIGLVQSMNAIRLQTLSSIGLAWVITIPLAAVLGATIFSLSRWLLPFH</sequence>
<keyword evidence="3 6" id="KW-0812">Transmembrane</keyword>
<comment type="caution">
    <text evidence="8">The sequence shown here is derived from an EMBL/GenBank/DDBJ whole genome shotgun (WGS) entry which is preliminary data.</text>
</comment>
<feature type="transmembrane region" description="Helical" evidence="6">
    <location>
        <begin position="108"/>
        <end position="127"/>
    </location>
</feature>
<dbReference type="AlphaFoldDB" id="A0A2T1DWM9"/>
<evidence type="ECO:0000313" key="8">
    <source>
        <dbReference type="EMBL" id="PSB24895.1"/>
    </source>
</evidence>
<keyword evidence="5 6" id="KW-0472">Membrane</keyword>
<feature type="transmembrane region" description="Helical" evidence="6">
    <location>
        <begin position="75"/>
        <end position="96"/>
    </location>
</feature>
<feature type="transmembrane region" description="Helical" evidence="6">
    <location>
        <begin position="207"/>
        <end position="227"/>
    </location>
</feature>
<evidence type="ECO:0000256" key="5">
    <source>
        <dbReference type="ARBA" id="ARBA00023136"/>
    </source>
</evidence>
<feature type="transmembrane region" description="Helical" evidence="6">
    <location>
        <begin position="174"/>
        <end position="195"/>
    </location>
</feature>
<dbReference type="GO" id="GO:0035435">
    <property type="term" value="P:phosphate ion transmembrane transport"/>
    <property type="evidence" value="ECO:0007669"/>
    <property type="project" value="TreeGrafter"/>
</dbReference>
<feature type="transmembrane region" description="Helical" evidence="6">
    <location>
        <begin position="34"/>
        <end position="54"/>
    </location>
</feature>
<reference evidence="8 9" key="2">
    <citation type="submission" date="2018-03" db="EMBL/GenBank/DDBJ databases">
        <title>The ancient ancestry and fast evolution of plastids.</title>
        <authorList>
            <person name="Moore K.R."/>
            <person name="Magnabosco C."/>
            <person name="Momper L."/>
            <person name="Gold D.A."/>
            <person name="Bosak T."/>
            <person name="Fournier G.P."/>
        </authorList>
    </citation>
    <scope>NUCLEOTIDE SEQUENCE [LARGE SCALE GENOMIC DNA]</scope>
    <source>
        <strain evidence="8 9">ULC18</strain>
    </source>
</reference>
<feature type="transmembrane region" description="Helical" evidence="6">
    <location>
        <begin position="415"/>
        <end position="437"/>
    </location>
</feature>
<dbReference type="GO" id="GO:0016020">
    <property type="term" value="C:membrane"/>
    <property type="evidence" value="ECO:0007669"/>
    <property type="project" value="UniProtKB-SubCell"/>
</dbReference>
<evidence type="ECO:0000313" key="9">
    <source>
        <dbReference type="Proteomes" id="UP000239576"/>
    </source>
</evidence>
<dbReference type="Pfam" id="PF01384">
    <property type="entry name" value="PHO4"/>
    <property type="match status" value="1"/>
</dbReference>
<evidence type="ECO:0000256" key="2">
    <source>
        <dbReference type="ARBA" id="ARBA00022448"/>
    </source>
</evidence>
<feature type="region of interest" description="Disordered" evidence="7">
    <location>
        <begin position="246"/>
        <end position="265"/>
    </location>
</feature>
<keyword evidence="6" id="KW-0592">Phosphate transport</keyword>
<evidence type="ECO:0000256" key="7">
    <source>
        <dbReference type="SAM" id="MobiDB-lite"/>
    </source>
</evidence>
<evidence type="ECO:0000256" key="4">
    <source>
        <dbReference type="ARBA" id="ARBA00022989"/>
    </source>
</evidence>
<evidence type="ECO:0000256" key="3">
    <source>
        <dbReference type="ARBA" id="ARBA00022692"/>
    </source>
</evidence>
<reference evidence="9" key="1">
    <citation type="submission" date="2018-02" db="EMBL/GenBank/DDBJ databases">
        <authorList>
            <person name="Moore K."/>
            <person name="Momper L."/>
        </authorList>
    </citation>
    <scope>NUCLEOTIDE SEQUENCE [LARGE SCALE GENOMIC DNA]</scope>
    <source>
        <strain evidence="9">ULC18</strain>
    </source>
</reference>
<keyword evidence="9" id="KW-1185">Reference proteome</keyword>
<protein>
    <recommendedName>
        <fullName evidence="6">Phosphate transporter</fullName>
    </recommendedName>
</protein>
<accession>A0A2T1DWM9</accession>
<dbReference type="InterPro" id="IPR001204">
    <property type="entry name" value="Phos_transporter"/>
</dbReference>
<evidence type="ECO:0000256" key="6">
    <source>
        <dbReference type="RuleBase" id="RU363058"/>
    </source>
</evidence>
<dbReference type="Proteomes" id="UP000239576">
    <property type="component" value="Unassembled WGS sequence"/>
</dbReference>
<dbReference type="PANTHER" id="PTHR11101:SF80">
    <property type="entry name" value="PHOSPHATE TRANSPORTER"/>
    <property type="match status" value="1"/>
</dbReference>
<dbReference type="PANTHER" id="PTHR11101">
    <property type="entry name" value="PHOSPHATE TRANSPORTER"/>
    <property type="match status" value="1"/>
</dbReference>
<dbReference type="EMBL" id="PVWK01000138">
    <property type="protein sequence ID" value="PSB24895.1"/>
    <property type="molecule type" value="Genomic_DNA"/>
</dbReference>
<comment type="similarity">
    <text evidence="6">Belongs to the inorganic phosphate transporter (PiT) (TC 2.A.20) family.</text>
</comment>
<dbReference type="GO" id="GO:0005315">
    <property type="term" value="F:phosphate transmembrane transporter activity"/>
    <property type="evidence" value="ECO:0007669"/>
    <property type="project" value="InterPro"/>
</dbReference>
<keyword evidence="4 6" id="KW-1133">Transmembrane helix</keyword>
<evidence type="ECO:0000256" key="1">
    <source>
        <dbReference type="ARBA" id="ARBA00004141"/>
    </source>
</evidence>
<name>A0A2T1DWM9_9CYAN</name>